<dbReference type="AlphaFoldDB" id="A0A5C8ZKB7"/>
<dbReference type="RefSeq" id="WP_147925238.1">
    <property type="nucleotide sequence ID" value="NZ_VKAC01000002.1"/>
</dbReference>
<dbReference type="OrthoDB" id="5194886at2"/>
<dbReference type="EMBL" id="VKAC01000002">
    <property type="protein sequence ID" value="TXR57599.1"/>
    <property type="molecule type" value="Genomic_DNA"/>
</dbReference>
<evidence type="ECO:0000313" key="3">
    <source>
        <dbReference type="EMBL" id="TXR57599.1"/>
    </source>
</evidence>
<keyword evidence="4" id="KW-1185">Reference proteome</keyword>
<dbReference type="InterPro" id="IPR000160">
    <property type="entry name" value="GGDEF_dom"/>
</dbReference>
<evidence type="ECO:0000256" key="1">
    <source>
        <dbReference type="SAM" id="MobiDB-lite"/>
    </source>
</evidence>
<dbReference type="InterPro" id="IPR043128">
    <property type="entry name" value="Rev_trsase/Diguanyl_cyclase"/>
</dbReference>
<comment type="caution">
    <text evidence="3">The sequence shown here is derived from an EMBL/GenBank/DDBJ whole genome shotgun (WGS) entry which is preliminary data.</text>
</comment>
<dbReference type="Gene3D" id="3.30.70.270">
    <property type="match status" value="1"/>
</dbReference>
<accession>A0A5C8ZKB7</accession>
<dbReference type="Proteomes" id="UP000321234">
    <property type="component" value="Unassembled WGS sequence"/>
</dbReference>
<evidence type="ECO:0000259" key="2">
    <source>
        <dbReference type="Pfam" id="PF00990"/>
    </source>
</evidence>
<feature type="domain" description="GGDEF" evidence="2">
    <location>
        <begin position="145"/>
        <end position="219"/>
    </location>
</feature>
<evidence type="ECO:0000313" key="4">
    <source>
        <dbReference type="Proteomes" id="UP000321234"/>
    </source>
</evidence>
<sequence length="299" mass="30756">MTCHRDGARHCACTPELAALEPRLELHTLDARAHAALKILASPLAVEVLRVAQTTSVVRGDVGALLEAAARSLPAAPLLDRRTGGAGRSAVPGEHVDPTATLPHRAELIGSLQRSLDHQRPGTATALVFCGVGAGDGDLPPSVTAAVAARIRSHLRRSDLLAHCGRGRFVVLLPDVPAHSGEVAAARIVGAVRGSLSEPVATQEGLYPLQAVVGSLVHAPAEAEAGAGDDHAVDLTAVDGGQVDAVAEFEAEFDVEFAAESSQGSPEAPTDGGWAERVSAADLLAAVERAMDRAFAPRT</sequence>
<reference evidence="3 4" key="1">
    <citation type="submission" date="2019-07" db="EMBL/GenBank/DDBJ databases">
        <title>Quadrisphaera sp. strain DD2A genome sequencing and assembly.</title>
        <authorList>
            <person name="Kim I."/>
        </authorList>
    </citation>
    <scope>NUCLEOTIDE SEQUENCE [LARGE SCALE GENOMIC DNA]</scope>
    <source>
        <strain evidence="3 4">DD2A</strain>
    </source>
</reference>
<protein>
    <submittedName>
        <fullName evidence="3">Diguanylate cyclase</fullName>
    </submittedName>
</protein>
<feature type="region of interest" description="Disordered" evidence="1">
    <location>
        <begin position="81"/>
        <end position="100"/>
    </location>
</feature>
<name>A0A5C8ZKB7_9ACTN</name>
<dbReference type="Pfam" id="PF00990">
    <property type="entry name" value="GGDEF"/>
    <property type="match status" value="1"/>
</dbReference>
<dbReference type="SUPFAM" id="SSF55073">
    <property type="entry name" value="Nucleotide cyclase"/>
    <property type="match status" value="1"/>
</dbReference>
<organism evidence="3 4">
    <name type="scientific">Quadrisphaera setariae</name>
    <dbReference type="NCBI Taxonomy" id="2593304"/>
    <lineage>
        <taxon>Bacteria</taxon>
        <taxon>Bacillati</taxon>
        <taxon>Actinomycetota</taxon>
        <taxon>Actinomycetes</taxon>
        <taxon>Kineosporiales</taxon>
        <taxon>Kineosporiaceae</taxon>
        <taxon>Quadrisphaera</taxon>
    </lineage>
</organism>
<gene>
    <name evidence="3" type="ORF">FMM08_05130</name>
</gene>
<dbReference type="InterPro" id="IPR029787">
    <property type="entry name" value="Nucleotide_cyclase"/>
</dbReference>
<proteinExistence type="predicted"/>